<organism evidence="1 2">
    <name type="scientific">Pontibaca salina</name>
    <dbReference type="NCBI Taxonomy" id="2795731"/>
    <lineage>
        <taxon>Bacteria</taxon>
        <taxon>Pseudomonadati</taxon>
        <taxon>Pseudomonadota</taxon>
        <taxon>Alphaproteobacteria</taxon>
        <taxon>Rhodobacterales</taxon>
        <taxon>Roseobacteraceae</taxon>
        <taxon>Pontibaca</taxon>
    </lineage>
</organism>
<evidence type="ECO:0000313" key="1">
    <source>
        <dbReference type="EMBL" id="MBI6630998.1"/>
    </source>
</evidence>
<comment type="caution">
    <text evidence="1">The sequence shown here is derived from an EMBL/GenBank/DDBJ whole genome shotgun (WGS) entry which is preliminary data.</text>
</comment>
<sequence>MFDYTYHPPTPFHLFVEENSEGLQYAALLLGGRPYLRRTQRLIDDLRRQPKLTRSVKYEVTVLQELLTLEHVHDDERPEAAYFALLDPAMPYVEEICALADGLIRALVESKALGANMGQTSLSGANGTEGGWA</sequence>
<name>A0A934HVG0_9RHOB</name>
<dbReference type="AlphaFoldDB" id="A0A934HVG0"/>
<gene>
    <name evidence="1" type="ORF">JAO82_14045</name>
</gene>
<protein>
    <submittedName>
        <fullName evidence="1">Uncharacterized protein</fullName>
    </submittedName>
</protein>
<proteinExistence type="predicted"/>
<dbReference type="RefSeq" id="WP_198687022.1">
    <property type="nucleotide sequence ID" value="NZ_JAEIJD010000022.1"/>
</dbReference>
<dbReference type="Proteomes" id="UP000613255">
    <property type="component" value="Unassembled WGS sequence"/>
</dbReference>
<dbReference type="EMBL" id="JAEIJD010000022">
    <property type="protein sequence ID" value="MBI6630998.1"/>
    <property type="molecule type" value="Genomic_DNA"/>
</dbReference>
<reference evidence="1" key="1">
    <citation type="submission" date="2020-12" db="EMBL/GenBank/DDBJ databases">
        <title>Pontibaca salina gen. nov., sp. nov., isolated from marine sediment.</title>
        <authorList>
            <person name="Bo J."/>
            <person name="Wang S."/>
            <person name="Song X."/>
            <person name="Du Z."/>
        </authorList>
    </citation>
    <scope>NUCLEOTIDE SEQUENCE</scope>
    <source>
        <strain evidence="1">S1109L</strain>
    </source>
</reference>
<evidence type="ECO:0000313" key="2">
    <source>
        <dbReference type="Proteomes" id="UP000613255"/>
    </source>
</evidence>
<accession>A0A934HVG0</accession>
<keyword evidence="2" id="KW-1185">Reference proteome</keyword>